<accession>A0AAD8Z2L3</accession>
<dbReference type="Proteomes" id="UP001239994">
    <property type="component" value="Unassembled WGS sequence"/>
</dbReference>
<evidence type="ECO:0000256" key="2">
    <source>
        <dbReference type="SAM" id="MobiDB-lite"/>
    </source>
</evidence>
<feature type="coiled-coil region" evidence="1">
    <location>
        <begin position="94"/>
        <end position="121"/>
    </location>
</feature>
<feature type="region of interest" description="Disordered" evidence="2">
    <location>
        <begin position="420"/>
        <end position="443"/>
    </location>
</feature>
<feature type="region of interest" description="Disordered" evidence="2">
    <location>
        <begin position="1"/>
        <end position="86"/>
    </location>
</feature>
<name>A0AAD8Z2L3_9TELE</name>
<organism evidence="3 4">
    <name type="scientific">Electrophorus voltai</name>
    <dbReference type="NCBI Taxonomy" id="2609070"/>
    <lineage>
        <taxon>Eukaryota</taxon>
        <taxon>Metazoa</taxon>
        <taxon>Chordata</taxon>
        <taxon>Craniata</taxon>
        <taxon>Vertebrata</taxon>
        <taxon>Euteleostomi</taxon>
        <taxon>Actinopterygii</taxon>
        <taxon>Neopterygii</taxon>
        <taxon>Teleostei</taxon>
        <taxon>Ostariophysi</taxon>
        <taxon>Gymnotiformes</taxon>
        <taxon>Gymnotoidei</taxon>
        <taxon>Gymnotidae</taxon>
        <taxon>Electrophorus</taxon>
    </lineage>
</organism>
<evidence type="ECO:0000313" key="3">
    <source>
        <dbReference type="EMBL" id="KAK1790391.1"/>
    </source>
</evidence>
<evidence type="ECO:0000313" key="4">
    <source>
        <dbReference type="Proteomes" id="UP001239994"/>
    </source>
</evidence>
<evidence type="ECO:0000256" key="1">
    <source>
        <dbReference type="SAM" id="Coils"/>
    </source>
</evidence>
<keyword evidence="4" id="KW-1185">Reference proteome</keyword>
<feature type="compositionally biased region" description="Basic and acidic residues" evidence="2">
    <location>
        <begin position="433"/>
        <end position="443"/>
    </location>
</feature>
<dbReference type="AlphaFoldDB" id="A0AAD8Z2L3"/>
<feature type="region of interest" description="Disordered" evidence="2">
    <location>
        <begin position="465"/>
        <end position="520"/>
    </location>
</feature>
<protein>
    <submittedName>
        <fullName evidence="3">Uncharacterized protein</fullName>
    </submittedName>
</protein>
<dbReference type="EMBL" id="JAROKS010000021">
    <property type="protein sequence ID" value="KAK1790391.1"/>
    <property type="molecule type" value="Genomic_DNA"/>
</dbReference>
<comment type="caution">
    <text evidence="3">The sequence shown here is derived from an EMBL/GenBank/DDBJ whole genome shotgun (WGS) entry which is preliminary data.</text>
</comment>
<feature type="compositionally biased region" description="Polar residues" evidence="2">
    <location>
        <begin position="67"/>
        <end position="77"/>
    </location>
</feature>
<sequence>MRRAEEQVPLAHSHQQLNGGAAPRERRKSGPRKPAPLSGRQADTEVPPAKALEPRKIHTKSRKTTEARYSSLHQSAPTAEPRCGGEKETRLFIASALRDLHSNLEQQVSNSQQQAATAKVRRDVSMLVFQHDLIQQKLNKIDPGWSPSHFSGGQVGTRCSGGADGSSTSATHVSMGRACRVCSASARSHLCSSSGVYNWSGEKISTLRSAPSRKIGTQQKDLHVQRGEDHPLPSITIIISSRDRDTEQTDKMKWTPEGKLKLISDGDDEQLVKIMLDVPPAGHKPALGFGKEFFRLREESVKENVGNSLPICGQERDVPVVYTLRLSTLLIKDDNKGICGYHLFIPDLHDEDMYVLKEFSPFRILAGIPSRLPVFVDAPGPFRVIVQKSAYIPGSEMNVSVCLTDEIPLDIITSSATSLRRDLSDPQPLQRDPLSRDLSDPKPLQHDLCSATSLGHDLCSATSLGHEHCGPRPLQRDLSGPRPLQRDLSGPRPLQRDLSGPRPLQRDLSGPRPLQRDLSGPRPLLALSQVAYLDWKRPLIHMHNDQTHLPLRVTS</sequence>
<proteinExistence type="predicted"/>
<reference evidence="3" key="1">
    <citation type="submission" date="2023-03" db="EMBL/GenBank/DDBJ databases">
        <title>Electrophorus voltai genome.</title>
        <authorList>
            <person name="Bian C."/>
        </authorList>
    </citation>
    <scope>NUCLEOTIDE SEQUENCE</scope>
    <source>
        <strain evidence="3">CB-2022</strain>
        <tissue evidence="3">Muscle</tissue>
    </source>
</reference>
<keyword evidence="1" id="KW-0175">Coiled coil</keyword>
<gene>
    <name evidence="3" type="ORF">P4O66_014291</name>
</gene>